<dbReference type="PROSITE" id="PS51257">
    <property type="entry name" value="PROKAR_LIPOPROTEIN"/>
    <property type="match status" value="1"/>
</dbReference>
<dbReference type="Proteomes" id="UP000620559">
    <property type="component" value="Unassembled WGS sequence"/>
</dbReference>
<dbReference type="EMBL" id="JADEWL010000009">
    <property type="protein sequence ID" value="MBE9211977.1"/>
    <property type="molecule type" value="Genomic_DNA"/>
</dbReference>
<evidence type="ECO:0000313" key="2">
    <source>
        <dbReference type="Proteomes" id="UP000620559"/>
    </source>
</evidence>
<reference evidence="1" key="1">
    <citation type="submission" date="2020-10" db="EMBL/GenBank/DDBJ databases">
        <authorList>
            <person name="Castelo-Branco R."/>
            <person name="Eusebio N."/>
            <person name="Adriana R."/>
            <person name="Vieira A."/>
            <person name="Brugerolle De Fraissinette N."/>
            <person name="Rezende De Castro R."/>
            <person name="Schneider M.P."/>
            <person name="Vasconcelos V."/>
            <person name="Leao P.N."/>
        </authorList>
    </citation>
    <scope>NUCLEOTIDE SEQUENCE</scope>
    <source>
        <strain evidence="1">LEGE 06105</strain>
    </source>
</reference>
<accession>A0A8J7K1K2</accession>
<proteinExistence type="predicted"/>
<evidence type="ECO:0008006" key="3">
    <source>
        <dbReference type="Google" id="ProtNLM"/>
    </source>
</evidence>
<protein>
    <recommendedName>
        <fullName evidence="3">Lipoprotein</fullName>
    </recommendedName>
</protein>
<keyword evidence="2" id="KW-1185">Reference proteome</keyword>
<gene>
    <name evidence="1" type="ORF">IQ247_04460</name>
</gene>
<dbReference type="RefSeq" id="WP_193917465.1">
    <property type="nucleotide sequence ID" value="NZ_JADEWL010000009.1"/>
</dbReference>
<evidence type="ECO:0000313" key="1">
    <source>
        <dbReference type="EMBL" id="MBE9211977.1"/>
    </source>
</evidence>
<sequence length="170" mass="19458">MTKQLRLFFLLSIPLIVSCTPDFYAEQGIEAVRDARDQKQRQEDEERWQRLETKLGIDVPSESDATKESLEKAFPVTSFPRGSCGDPLPLDESLYPVYFYPVFIPYTDDNLREVKSKFCADAWVKKDNNDNKVISVASFYTEKASEFLLLMENNFDGAKMGPVVVIRSPN</sequence>
<organism evidence="1 2">
    <name type="scientific">Plectonema cf. radiosum LEGE 06105</name>
    <dbReference type="NCBI Taxonomy" id="945769"/>
    <lineage>
        <taxon>Bacteria</taxon>
        <taxon>Bacillati</taxon>
        <taxon>Cyanobacteriota</taxon>
        <taxon>Cyanophyceae</taxon>
        <taxon>Oscillatoriophycideae</taxon>
        <taxon>Oscillatoriales</taxon>
        <taxon>Microcoleaceae</taxon>
        <taxon>Plectonema</taxon>
    </lineage>
</organism>
<dbReference type="AlphaFoldDB" id="A0A8J7K1K2"/>
<comment type="caution">
    <text evidence="1">The sequence shown here is derived from an EMBL/GenBank/DDBJ whole genome shotgun (WGS) entry which is preliminary data.</text>
</comment>
<name>A0A8J7K1K2_9CYAN</name>